<feature type="transmembrane region" description="Helical" evidence="1">
    <location>
        <begin position="47"/>
        <end position="69"/>
    </location>
</feature>
<sequence length="253" mass="27516">MCPYFSFSLWLRVPQVFSMENIPSITYTLYVNGALLIMAINHDNRKFSIYTFIYMPYFGIYDSLVYQIFHLPLSSSPTTIDICHHWCPVSLVTMQRDPQLANSRPVPMVPHHSHHCPSLTQIQLVISPQPQQQPPPYNTTAPLINRSADMEIGDSATSGPPISIQPIAAYTSTSADVVTEGDNHSTMLEALCNAEQGEIDTTVATVDAIATAITTAAATTGASIAATTDATAIVYDDNKVIEVDWPPTSGAGL</sequence>
<dbReference type="WBParaSite" id="nRc.2.0.1.t02423-RA">
    <property type="protein sequence ID" value="nRc.2.0.1.t02423-RA"/>
    <property type="gene ID" value="nRc.2.0.1.g02423"/>
</dbReference>
<keyword evidence="1" id="KW-0472">Membrane</keyword>
<keyword evidence="2" id="KW-1185">Reference proteome</keyword>
<proteinExistence type="predicted"/>
<evidence type="ECO:0000313" key="2">
    <source>
        <dbReference type="Proteomes" id="UP000887565"/>
    </source>
</evidence>
<evidence type="ECO:0000313" key="3">
    <source>
        <dbReference type="WBParaSite" id="nRc.2.0.1.t02423-RA"/>
    </source>
</evidence>
<dbReference type="Proteomes" id="UP000887565">
    <property type="component" value="Unplaced"/>
</dbReference>
<evidence type="ECO:0000256" key="1">
    <source>
        <dbReference type="SAM" id="Phobius"/>
    </source>
</evidence>
<dbReference type="AlphaFoldDB" id="A0A915HKD0"/>
<reference evidence="3" key="1">
    <citation type="submission" date="2022-11" db="UniProtKB">
        <authorList>
            <consortium name="WormBaseParasite"/>
        </authorList>
    </citation>
    <scope>IDENTIFICATION</scope>
</reference>
<organism evidence="2 3">
    <name type="scientific">Romanomermis culicivorax</name>
    <name type="common">Nematode worm</name>
    <dbReference type="NCBI Taxonomy" id="13658"/>
    <lineage>
        <taxon>Eukaryota</taxon>
        <taxon>Metazoa</taxon>
        <taxon>Ecdysozoa</taxon>
        <taxon>Nematoda</taxon>
        <taxon>Enoplea</taxon>
        <taxon>Dorylaimia</taxon>
        <taxon>Mermithida</taxon>
        <taxon>Mermithoidea</taxon>
        <taxon>Mermithidae</taxon>
        <taxon>Romanomermis</taxon>
    </lineage>
</organism>
<keyword evidence="1" id="KW-1133">Transmembrane helix</keyword>
<name>A0A915HKD0_ROMCU</name>
<keyword evidence="1" id="KW-0812">Transmembrane</keyword>
<feature type="transmembrane region" description="Helical" evidence="1">
    <location>
        <begin position="22"/>
        <end position="40"/>
    </location>
</feature>
<protein>
    <submittedName>
        <fullName evidence="3">Uncharacterized protein</fullName>
    </submittedName>
</protein>
<accession>A0A915HKD0</accession>